<evidence type="ECO:0000313" key="6">
    <source>
        <dbReference type="EMBL" id="KLT42191.1"/>
    </source>
</evidence>
<keyword evidence="7" id="KW-1185">Reference proteome</keyword>
<evidence type="ECO:0000256" key="3">
    <source>
        <dbReference type="ARBA" id="ARBA00024025"/>
    </source>
</evidence>
<evidence type="ECO:0000259" key="5">
    <source>
        <dbReference type="PROSITE" id="PS51186"/>
    </source>
</evidence>
<dbReference type="InterPro" id="IPR044542">
    <property type="entry name" value="NAA30-like"/>
</dbReference>
<accession>A0A0J0XM49</accession>
<evidence type="ECO:0000313" key="7">
    <source>
        <dbReference type="Proteomes" id="UP000053611"/>
    </source>
</evidence>
<protein>
    <submittedName>
        <fullName evidence="6">Acyl-CoA N-acyltransferase</fullName>
    </submittedName>
</protein>
<name>A0A0J0XM49_9TREE</name>
<dbReference type="Proteomes" id="UP000053611">
    <property type="component" value="Unassembled WGS sequence"/>
</dbReference>
<dbReference type="InterPro" id="IPR000182">
    <property type="entry name" value="GNAT_dom"/>
</dbReference>
<organism evidence="6 7">
    <name type="scientific">Cutaneotrichosporon oleaginosum</name>
    <dbReference type="NCBI Taxonomy" id="879819"/>
    <lineage>
        <taxon>Eukaryota</taxon>
        <taxon>Fungi</taxon>
        <taxon>Dikarya</taxon>
        <taxon>Basidiomycota</taxon>
        <taxon>Agaricomycotina</taxon>
        <taxon>Tremellomycetes</taxon>
        <taxon>Trichosporonales</taxon>
        <taxon>Trichosporonaceae</taxon>
        <taxon>Cutaneotrichosporon</taxon>
    </lineage>
</organism>
<feature type="region of interest" description="Disordered" evidence="4">
    <location>
        <begin position="266"/>
        <end position="289"/>
    </location>
</feature>
<dbReference type="Gene3D" id="3.40.630.30">
    <property type="match status" value="1"/>
</dbReference>
<keyword evidence="2 6" id="KW-0012">Acyltransferase</keyword>
<dbReference type="AlphaFoldDB" id="A0A0J0XM49"/>
<dbReference type="GO" id="GO:0004596">
    <property type="term" value="F:protein-N-terminal amino-acid acetyltransferase activity"/>
    <property type="evidence" value="ECO:0007669"/>
    <property type="project" value="InterPro"/>
</dbReference>
<dbReference type="SUPFAM" id="SSF55729">
    <property type="entry name" value="Acyl-CoA N-acyltransferases (Nat)"/>
    <property type="match status" value="1"/>
</dbReference>
<dbReference type="GO" id="GO:0031417">
    <property type="term" value="C:NatC complex"/>
    <property type="evidence" value="ECO:0007669"/>
    <property type="project" value="TreeGrafter"/>
</dbReference>
<dbReference type="STRING" id="879819.A0A0J0XM49"/>
<sequence length="289" mass="32461">MPDADEAGPSTSQGRRRVYPTEPFVDGRGDTLALRTFAAEDTDLPAITRLCSQELSEPYNVYTFRYFLEDCPDLTFFVFPSADDPEPLATIICRLDTHRERTSRGYIGMLSVDKRWRRRSIARRLVELAIRRMDDMGADEIVLETEFDNAPSLALYEALGFVREKRLHRFYSNGKDGFRLIRPLARHPLMRTAVVRERQEAERRALRLHKEKEGEEEGNGEVEQSVPPEIALVLAGPLASPPTAAHANAMAQLASLTLDAPRAYGNAVQTASSSVDSKPKARPPPSYIM</sequence>
<dbReference type="OrthoDB" id="249099at2759"/>
<evidence type="ECO:0000256" key="4">
    <source>
        <dbReference type="SAM" id="MobiDB-lite"/>
    </source>
</evidence>
<comment type="similarity">
    <text evidence="3">Belongs to the acetyltransferase family. MAK3 subfamily.</text>
</comment>
<evidence type="ECO:0000256" key="1">
    <source>
        <dbReference type="ARBA" id="ARBA00022679"/>
    </source>
</evidence>
<dbReference type="PROSITE" id="PS51186">
    <property type="entry name" value="GNAT"/>
    <property type="match status" value="1"/>
</dbReference>
<evidence type="ECO:0000256" key="2">
    <source>
        <dbReference type="ARBA" id="ARBA00023315"/>
    </source>
</evidence>
<dbReference type="PANTHER" id="PTHR45896">
    <property type="entry name" value="N-ALPHA-ACETYLTRANSFERASE 30"/>
    <property type="match status" value="1"/>
</dbReference>
<feature type="region of interest" description="Disordered" evidence="4">
    <location>
        <begin position="1"/>
        <end position="21"/>
    </location>
</feature>
<proteinExistence type="inferred from homology"/>
<dbReference type="Pfam" id="PF00583">
    <property type="entry name" value="Acetyltransf_1"/>
    <property type="match status" value="1"/>
</dbReference>
<dbReference type="EMBL" id="KQ087208">
    <property type="protein sequence ID" value="KLT42191.1"/>
    <property type="molecule type" value="Genomic_DNA"/>
</dbReference>
<feature type="domain" description="N-acetyltransferase" evidence="5">
    <location>
        <begin position="32"/>
        <end position="185"/>
    </location>
</feature>
<reference evidence="6 7" key="1">
    <citation type="submission" date="2015-03" db="EMBL/GenBank/DDBJ databases">
        <title>Genomics and transcriptomics of the oil-accumulating basidiomycete yeast T. oleaginosus allow insights into substrate utilization and the diverse evolutionary trajectories of mating systems in fungi.</title>
        <authorList>
            <consortium name="DOE Joint Genome Institute"/>
            <person name="Kourist R."/>
            <person name="Kracht O."/>
            <person name="Bracharz F."/>
            <person name="Lipzen A."/>
            <person name="Nolan M."/>
            <person name="Ohm R."/>
            <person name="Grigoriev I."/>
            <person name="Sun S."/>
            <person name="Heitman J."/>
            <person name="Bruck T."/>
            <person name="Nowrousian M."/>
        </authorList>
    </citation>
    <scope>NUCLEOTIDE SEQUENCE [LARGE SCALE GENOMIC DNA]</scope>
    <source>
        <strain evidence="6 7">IBC0246</strain>
    </source>
</reference>
<dbReference type="PANTHER" id="PTHR45896:SF1">
    <property type="entry name" value="N-ALPHA-ACETYLTRANSFERASE 30"/>
    <property type="match status" value="1"/>
</dbReference>
<gene>
    <name evidence="6" type="ORF">CC85DRAFT_328421</name>
</gene>
<keyword evidence="1 6" id="KW-0808">Transferase</keyword>
<feature type="compositionally biased region" description="Polar residues" evidence="4">
    <location>
        <begin position="267"/>
        <end position="276"/>
    </location>
</feature>
<dbReference type="InterPro" id="IPR016181">
    <property type="entry name" value="Acyl_CoA_acyltransferase"/>
</dbReference>